<dbReference type="GO" id="GO:0019843">
    <property type="term" value="F:rRNA binding"/>
    <property type="evidence" value="ECO:0007669"/>
    <property type="project" value="UniProtKB-UniRule"/>
</dbReference>
<dbReference type="InterPro" id="IPR013005">
    <property type="entry name" value="Ribosomal_uL4-like"/>
</dbReference>
<evidence type="ECO:0000256" key="5">
    <source>
        <dbReference type="HAMAP-Rule" id="MF_01328"/>
    </source>
</evidence>
<accession>A0AB94IWS2</accession>
<dbReference type="AlphaFoldDB" id="A0AB94IWS2"/>
<keyword evidence="8" id="KW-1185">Reference proteome</keyword>
<evidence type="ECO:0000313" key="8">
    <source>
        <dbReference type="Proteomes" id="UP000008957"/>
    </source>
</evidence>
<proteinExistence type="inferred from homology"/>
<name>A0AB94IWS2_9BACT</name>
<dbReference type="PANTHER" id="PTHR10746:SF6">
    <property type="entry name" value="LARGE RIBOSOMAL SUBUNIT PROTEIN UL4M"/>
    <property type="match status" value="1"/>
</dbReference>
<dbReference type="Proteomes" id="UP000008957">
    <property type="component" value="Chromosome"/>
</dbReference>
<dbReference type="EMBL" id="FP929056">
    <property type="protein sequence ID" value="CBL28171.1"/>
    <property type="molecule type" value="Genomic_DNA"/>
</dbReference>
<comment type="similarity">
    <text evidence="1 5">Belongs to the universal ribosomal protein uL4 family.</text>
</comment>
<evidence type="ECO:0000256" key="3">
    <source>
        <dbReference type="ARBA" id="ARBA00023274"/>
    </source>
</evidence>
<keyword evidence="5" id="KW-0699">rRNA-binding</keyword>
<keyword evidence="2 5" id="KW-0689">Ribosomal protein</keyword>
<sequence length="207" mass="22526">MPTIKVVDFSGQSAGEMELSEVVFGAPIHVAAMHQVVVAHLANCRQGTHAVKTRGDVSGGGKKPWRQKHTGRARQGSTRSPLWVHGGVAHGPKMRDYSQKVNKKVRRLALLSALSVKVRDAQMLVVRGMEMEAPSTKTMKGFMDAIGAEKALVIYSGNGENVARSVRNIPGARYLNVASINVYDLLNSRTLVVTPEVVARLEEVYAR</sequence>
<evidence type="ECO:0000256" key="6">
    <source>
        <dbReference type="SAM" id="MobiDB-lite"/>
    </source>
</evidence>
<dbReference type="InterPro" id="IPR023574">
    <property type="entry name" value="Ribosomal_uL4_dom_sf"/>
</dbReference>
<dbReference type="NCBIfam" id="TIGR03953">
    <property type="entry name" value="rplD_bact"/>
    <property type="match status" value="1"/>
</dbReference>
<dbReference type="Pfam" id="PF00573">
    <property type="entry name" value="Ribosomal_L4"/>
    <property type="match status" value="1"/>
</dbReference>
<comment type="function">
    <text evidence="5">One of the primary rRNA binding proteins, this protein initially binds near the 5'-end of the 23S rRNA. It is important during the early stages of 50S assembly. It makes multiple contacts with different domains of the 23S rRNA in the assembled 50S subunit and ribosome.</text>
</comment>
<evidence type="ECO:0000256" key="4">
    <source>
        <dbReference type="ARBA" id="ARBA00035244"/>
    </source>
</evidence>
<evidence type="ECO:0000256" key="1">
    <source>
        <dbReference type="ARBA" id="ARBA00010528"/>
    </source>
</evidence>
<feature type="region of interest" description="Disordered" evidence="6">
    <location>
        <begin position="50"/>
        <end position="80"/>
    </location>
</feature>
<dbReference type="InterPro" id="IPR002136">
    <property type="entry name" value="Ribosomal_uL4"/>
</dbReference>
<evidence type="ECO:0000313" key="7">
    <source>
        <dbReference type="EMBL" id="CBL28171.1"/>
    </source>
</evidence>
<feature type="compositionally biased region" description="Basic residues" evidence="6">
    <location>
        <begin position="63"/>
        <end position="72"/>
    </location>
</feature>
<evidence type="ECO:0000256" key="2">
    <source>
        <dbReference type="ARBA" id="ARBA00022980"/>
    </source>
</evidence>
<keyword evidence="3 5" id="KW-0687">Ribonucleoprotein</keyword>
<dbReference type="PANTHER" id="PTHR10746">
    <property type="entry name" value="50S RIBOSOMAL PROTEIN L4"/>
    <property type="match status" value="1"/>
</dbReference>
<dbReference type="KEGG" id="sbr:SY1_08850"/>
<dbReference type="GO" id="GO:0005840">
    <property type="term" value="C:ribosome"/>
    <property type="evidence" value="ECO:0007669"/>
    <property type="project" value="UniProtKB-KW"/>
</dbReference>
<comment type="function">
    <text evidence="5">Forms part of the polypeptide exit tunnel.</text>
</comment>
<keyword evidence="5" id="KW-0694">RNA-binding</keyword>
<organism evidence="7 8">
    <name type="scientific">Fretibacterium fastidiosum</name>
    <dbReference type="NCBI Taxonomy" id="651822"/>
    <lineage>
        <taxon>Bacteria</taxon>
        <taxon>Thermotogati</taxon>
        <taxon>Synergistota</taxon>
        <taxon>Synergistia</taxon>
        <taxon>Synergistales</taxon>
        <taxon>Aminobacteriaceae</taxon>
        <taxon>Fretibacterium</taxon>
    </lineage>
</organism>
<comment type="subunit">
    <text evidence="5">Part of the 50S ribosomal subunit.</text>
</comment>
<dbReference type="GO" id="GO:0006412">
    <property type="term" value="P:translation"/>
    <property type="evidence" value="ECO:0007669"/>
    <property type="project" value="UniProtKB-UniRule"/>
</dbReference>
<dbReference type="SUPFAM" id="SSF52166">
    <property type="entry name" value="Ribosomal protein L4"/>
    <property type="match status" value="1"/>
</dbReference>
<dbReference type="GO" id="GO:1990904">
    <property type="term" value="C:ribonucleoprotein complex"/>
    <property type="evidence" value="ECO:0007669"/>
    <property type="project" value="UniProtKB-KW"/>
</dbReference>
<dbReference type="GO" id="GO:0003735">
    <property type="term" value="F:structural constituent of ribosome"/>
    <property type="evidence" value="ECO:0007669"/>
    <property type="project" value="InterPro"/>
</dbReference>
<dbReference type="HAMAP" id="MF_01328_B">
    <property type="entry name" value="Ribosomal_uL4_B"/>
    <property type="match status" value="1"/>
</dbReference>
<protein>
    <recommendedName>
        <fullName evidence="4 5">Large ribosomal subunit protein uL4</fullName>
    </recommendedName>
</protein>
<dbReference type="Gene3D" id="3.40.1370.10">
    <property type="match status" value="1"/>
</dbReference>
<gene>
    <name evidence="5" type="primary">rplD</name>
    <name evidence="7" type="ORF">SY1_08850</name>
</gene>
<reference evidence="7 8" key="2">
    <citation type="submission" date="2010-03" db="EMBL/GenBank/DDBJ databases">
        <authorList>
            <person name="Pajon A."/>
        </authorList>
    </citation>
    <scope>NUCLEOTIDE SEQUENCE [LARGE SCALE GENOMIC DNA]</scope>
    <source>
        <strain evidence="7 8">SGP1</strain>
    </source>
</reference>
<reference evidence="8" key="1">
    <citation type="submission" date="2010-03" db="EMBL/GenBank/DDBJ databases">
        <title>The genome sequence of Synergistetes sp. SGP1.</title>
        <authorList>
            <consortium name="metaHIT consortium -- http://www.metahit.eu/"/>
            <person name="Pajon A."/>
            <person name="Turner K."/>
            <person name="Parkhill J."/>
            <person name="Wade W."/>
            <person name="Vartoukian S."/>
        </authorList>
    </citation>
    <scope>NUCLEOTIDE SEQUENCE [LARGE SCALE GENOMIC DNA]</scope>
    <source>
        <strain evidence="8">SGP1</strain>
    </source>
</reference>
<dbReference type="RefSeq" id="WP_015556318.1">
    <property type="nucleotide sequence ID" value="NC_021038.1"/>
</dbReference>